<keyword evidence="4 6" id="KW-1133">Transmembrane helix</keyword>
<dbReference type="RefSeq" id="WP_029652479.1">
    <property type="nucleotide sequence ID" value="NZ_JAFKDB010000019.1"/>
</dbReference>
<evidence type="ECO:0000256" key="3">
    <source>
        <dbReference type="ARBA" id="ARBA00022692"/>
    </source>
</evidence>
<dbReference type="Proteomes" id="UP000664344">
    <property type="component" value="Unassembled WGS sequence"/>
</dbReference>
<comment type="caution">
    <text evidence="8">The sequence shown here is derived from an EMBL/GenBank/DDBJ whole genome shotgun (WGS) entry which is preliminary data.</text>
</comment>
<dbReference type="InterPro" id="IPR025383">
    <property type="entry name" value="MrpA_C/MbhD"/>
</dbReference>
<keyword evidence="2" id="KW-1003">Cell membrane</keyword>
<feature type="transmembrane region" description="Helical" evidence="6">
    <location>
        <begin position="54"/>
        <end position="73"/>
    </location>
</feature>
<proteinExistence type="predicted"/>
<feature type="domain" description="MrpA C-terminal/MbhD" evidence="7">
    <location>
        <begin position="13"/>
        <end position="77"/>
    </location>
</feature>
<keyword evidence="9" id="KW-1185">Reference proteome</keyword>
<accession>A0ABS3BH71</accession>
<name>A0ABS3BH71_9GAMM</name>
<evidence type="ECO:0000256" key="5">
    <source>
        <dbReference type="ARBA" id="ARBA00023136"/>
    </source>
</evidence>
<reference evidence="8 9" key="1">
    <citation type="submission" date="2021-02" db="EMBL/GenBank/DDBJ databases">
        <title>PHA producing bacteria isolated from coastal sediment in Guangdong, Shenzhen.</title>
        <authorList>
            <person name="Zheng W."/>
            <person name="Yu S."/>
            <person name="Huang Y."/>
        </authorList>
    </citation>
    <scope>NUCLEOTIDE SEQUENCE [LARGE SCALE GENOMIC DNA]</scope>
    <source>
        <strain evidence="8 9">TN21-5</strain>
    </source>
</reference>
<evidence type="ECO:0000256" key="1">
    <source>
        <dbReference type="ARBA" id="ARBA00004651"/>
    </source>
</evidence>
<feature type="transmembrane region" description="Helical" evidence="6">
    <location>
        <begin position="6"/>
        <end position="23"/>
    </location>
</feature>
<evidence type="ECO:0000256" key="6">
    <source>
        <dbReference type="SAM" id="Phobius"/>
    </source>
</evidence>
<evidence type="ECO:0000259" key="7">
    <source>
        <dbReference type="Pfam" id="PF13244"/>
    </source>
</evidence>
<evidence type="ECO:0000313" key="9">
    <source>
        <dbReference type="Proteomes" id="UP000664344"/>
    </source>
</evidence>
<organism evidence="8 9">
    <name type="scientific">Marinobacter daepoensis</name>
    <dbReference type="NCBI Taxonomy" id="262077"/>
    <lineage>
        <taxon>Bacteria</taxon>
        <taxon>Pseudomonadati</taxon>
        <taxon>Pseudomonadota</taxon>
        <taxon>Gammaproteobacteria</taxon>
        <taxon>Pseudomonadales</taxon>
        <taxon>Marinobacteraceae</taxon>
        <taxon>Marinobacter</taxon>
    </lineage>
</organism>
<dbReference type="Pfam" id="PF13244">
    <property type="entry name" value="MbhD"/>
    <property type="match status" value="1"/>
</dbReference>
<protein>
    <submittedName>
        <fullName evidence="8">DUF4040 domain-containing protein</fullName>
    </submittedName>
</protein>
<evidence type="ECO:0000256" key="2">
    <source>
        <dbReference type="ARBA" id="ARBA00022475"/>
    </source>
</evidence>
<keyword evidence="5 6" id="KW-0472">Membrane</keyword>
<comment type="subcellular location">
    <subcellularLocation>
        <location evidence="1">Cell membrane</location>
        <topology evidence="1">Multi-pass membrane protein</topology>
    </subcellularLocation>
</comment>
<keyword evidence="3 6" id="KW-0812">Transmembrane</keyword>
<feature type="transmembrane region" description="Helical" evidence="6">
    <location>
        <begin position="30"/>
        <end position="48"/>
    </location>
</feature>
<dbReference type="EMBL" id="JAFKDB010000019">
    <property type="protein sequence ID" value="MBN7770842.1"/>
    <property type="molecule type" value="Genomic_DNA"/>
</dbReference>
<evidence type="ECO:0000313" key="8">
    <source>
        <dbReference type="EMBL" id="MBN7770842.1"/>
    </source>
</evidence>
<sequence>MTDWLIDLTLVVALLVTGAATLLSRDLFRAVVMFIAFGLLMSLGWVRLHAPDIALAEAAIGAGLSGVLLLDAARHLGEVRRPSQRGEGEESD</sequence>
<evidence type="ECO:0000256" key="4">
    <source>
        <dbReference type="ARBA" id="ARBA00022989"/>
    </source>
</evidence>
<gene>
    <name evidence="8" type="ORF">JYP53_13130</name>
</gene>